<accession>A0A6J7CS77</accession>
<feature type="transmembrane region" description="Helical" evidence="1">
    <location>
        <begin position="592"/>
        <end position="611"/>
    </location>
</feature>
<evidence type="ECO:0000313" key="3">
    <source>
        <dbReference type="EMBL" id="CAB5024909.1"/>
    </source>
</evidence>
<feature type="transmembrane region" description="Helical" evidence="1">
    <location>
        <begin position="508"/>
        <end position="539"/>
    </location>
</feature>
<feature type="transmembrane region" description="Helical" evidence="1">
    <location>
        <begin position="456"/>
        <end position="487"/>
    </location>
</feature>
<reference evidence="2" key="1">
    <citation type="submission" date="2020-05" db="EMBL/GenBank/DDBJ databases">
        <authorList>
            <person name="Chiriac C."/>
            <person name="Salcher M."/>
            <person name="Ghai R."/>
            <person name="Kavagutti S V."/>
        </authorList>
    </citation>
    <scope>NUCLEOTIDE SEQUENCE</scope>
</reference>
<feature type="transmembrane region" description="Helical" evidence="1">
    <location>
        <begin position="411"/>
        <end position="436"/>
    </location>
</feature>
<name>A0A6J7CS77_9ZZZZ</name>
<sequence length="1127" mass="124944">MKSSHHDRWYSWRSLIRFSLSLVAAALITWVLWQFVPNELSISTRITGYVTLNNFAYFRYRDAYYLLCFIFPALLLAFYLIISWRGPLKSKRVVEQSILPISFSPTLEKPSVDPNESDVSTRQQFRGSSINEAGTHKWGDLVEGFWSLCRVGVPALLVAIEFSLLRIGDTRLSPWVLLPFFGYFAAVACLAYVIQKREMFGVRRFVHRKDLRFHALSRSNSLLAICVLPLLYLASMGTTIYVVSQHRYVHYPWLPLWLVGLATIVCVWLWIREVRRDGTAIEPLRLENSYLTWLVGPVAVFLFTARIGGNGGGSLAASLSGNQMPSFWGFDDSHWLALPNLIFNHGLFPWRDVYVIHGFFQDVFAGQIGLSLFGYSWWGAWAGIGMLVIPLFWVTFYLFTAYFSSSNRLILVAFVVGVVTGLLGGEFSLFSTRFIFLPPLFILFDQLLKKRKLRWTAGFMLLAFVSFLLTPEMSLFVICFLATILLFEFTSRKKAESWRMQYPLTLGCGLSGVILVAVWCVFLATNNALVAFLQFFPFFAMSRSLEVARAIRWDASTDYFVNFLFLIPVFLWLATGWKVVAKLRQRGSWSPVEISMVAGALMSIAYLTKAIDIPDPWHVVESFTVAIPLLVFWTVETLQFLDNWARTAGTRSVNLLRNLNSPHFVTVPLTGLVLVGSLFMPFAIGNYIFPNSVKHAIMGAPSRFHGINQTPASGRLGYTIPGSVDTSQINGLGQLLDLYAGPTAPVVDYSNEPGVTYFLLNRVPGSQFYIQEVAQTMPTQNKFISDLKASRPPVVILNNTSFGYPNIDGVPDSIRSYSVSNYIFSNYTPLVNYQGQLLVLRNDLVASAPPLPPLPSGSTAVNVGLSGPTCALGSIPNFFTPPANISSLPKVTPRVTLVSSSTGTSSGWAIDPRTSYPTGRVVAVTSSGKVVANVKTGGWRPDVAFIIRTGKARHSGFTMRIPKDLKEHLTYYGITKDGYAFLLVPGGSVSTVNTVNLPTTVKVDGKPYKVFPSYLSGEVETSGTGLNRVFKVEIPTGTDLQSYPWLQLSSQVDFEQSGFTVTNSTSSVPGAEVTFNTLNRNSKSVVVDVNACVQWHSYQTGKPLYLGISNAPSGGPIGVTLIGGKAP</sequence>
<dbReference type="AlphaFoldDB" id="A0A6J7CS77"/>
<feature type="transmembrane region" description="Helical" evidence="1">
    <location>
        <begin position="378"/>
        <end position="399"/>
    </location>
</feature>
<feature type="transmembrane region" description="Helical" evidence="1">
    <location>
        <begin position="12"/>
        <end position="33"/>
    </location>
</feature>
<evidence type="ECO:0000256" key="1">
    <source>
        <dbReference type="SAM" id="Phobius"/>
    </source>
</evidence>
<proteinExistence type="predicted"/>
<feature type="transmembrane region" description="Helical" evidence="1">
    <location>
        <begin position="623"/>
        <end position="641"/>
    </location>
</feature>
<feature type="transmembrane region" description="Helical" evidence="1">
    <location>
        <begin position="215"/>
        <end position="234"/>
    </location>
</feature>
<feature type="transmembrane region" description="Helical" evidence="1">
    <location>
        <begin position="559"/>
        <end position="580"/>
    </location>
</feature>
<feature type="transmembrane region" description="Helical" evidence="1">
    <location>
        <begin position="63"/>
        <end position="82"/>
    </location>
</feature>
<evidence type="ECO:0000313" key="2">
    <source>
        <dbReference type="EMBL" id="CAB4858999.1"/>
    </source>
</evidence>
<dbReference type="EMBL" id="CAFBPM010000010">
    <property type="protein sequence ID" value="CAB5024909.1"/>
    <property type="molecule type" value="Genomic_DNA"/>
</dbReference>
<feature type="transmembrane region" description="Helical" evidence="1">
    <location>
        <begin position="662"/>
        <end position="684"/>
    </location>
</feature>
<feature type="transmembrane region" description="Helical" evidence="1">
    <location>
        <begin position="176"/>
        <end position="194"/>
    </location>
</feature>
<keyword evidence="1" id="KW-1133">Transmembrane helix</keyword>
<keyword evidence="1" id="KW-0472">Membrane</keyword>
<feature type="transmembrane region" description="Helical" evidence="1">
    <location>
        <begin position="291"/>
        <end position="309"/>
    </location>
</feature>
<keyword evidence="1" id="KW-0812">Transmembrane</keyword>
<organism evidence="2">
    <name type="scientific">freshwater metagenome</name>
    <dbReference type="NCBI Taxonomy" id="449393"/>
    <lineage>
        <taxon>unclassified sequences</taxon>
        <taxon>metagenomes</taxon>
        <taxon>ecological metagenomes</taxon>
    </lineage>
</organism>
<feature type="transmembrane region" description="Helical" evidence="1">
    <location>
        <begin position="254"/>
        <end position="271"/>
    </location>
</feature>
<dbReference type="EMBL" id="CAFBLT010000001">
    <property type="protein sequence ID" value="CAB4858999.1"/>
    <property type="molecule type" value="Genomic_DNA"/>
</dbReference>
<protein>
    <submittedName>
        <fullName evidence="2">Unannotated protein</fullName>
    </submittedName>
</protein>
<gene>
    <name evidence="2" type="ORF">UFOPK3427_00065</name>
    <name evidence="3" type="ORF">UFOPK4112_01146</name>
</gene>